<organism evidence="2 3">
    <name type="scientific">Cylicocyclus nassatus</name>
    <name type="common">Nematode worm</name>
    <dbReference type="NCBI Taxonomy" id="53992"/>
    <lineage>
        <taxon>Eukaryota</taxon>
        <taxon>Metazoa</taxon>
        <taxon>Ecdysozoa</taxon>
        <taxon>Nematoda</taxon>
        <taxon>Chromadorea</taxon>
        <taxon>Rhabditida</taxon>
        <taxon>Rhabditina</taxon>
        <taxon>Rhabditomorpha</taxon>
        <taxon>Strongyloidea</taxon>
        <taxon>Strongylidae</taxon>
        <taxon>Cylicocyclus</taxon>
    </lineage>
</organism>
<feature type="region of interest" description="Disordered" evidence="1">
    <location>
        <begin position="1"/>
        <end position="24"/>
    </location>
</feature>
<keyword evidence="3" id="KW-1185">Reference proteome</keyword>
<protein>
    <submittedName>
        <fullName evidence="2">Uncharacterized protein</fullName>
    </submittedName>
</protein>
<evidence type="ECO:0000256" key="1">
    <source>
        <dbReference type="SAM" id="MobiDB-lite"/>
    </source>
</evidence>
<dbReference type="EMBL" id="CATQJL010000001">
    <property type="protein sequence ID" value="CAJ0590276.1"/>
    <property type="molecule type" value="Genomic_DNA"/>
</dbReference>
<evidence type="ECO:0000313" key="3">
    <source>
        <dbReference type="Proteomes" id="UP001176961"/>
    </source>
</evidence>
<dbReference type="AlphaFoldDB" id="A0AA36DM80"/>
<evidence type="ECO:0000313" key="2">
    <source>
        <dbReference type="EMBL" id="CAJ0590276.1"/>
    </source>
</evidence>
<proteinExistence type="predicted"/>
<reference evidence="2" key="1">
    <citation type="submission" date="2023-07" db="EMBL/GenBank/DDBJ databases">
        <authorList>
            <consortium name="CYATHOMIX"/>
        </authorList>
    </citation>
    <scope>NUCLEOTIDE SEQUENCE</scope>
    <source>
        <strain evidence="2">N/A</strain>
    </source>
</reference>
<gene>
    <name evidence="2" type="ORF">CYNAS_LOCUS2259</name>
</gene>
<name>A0AA36DM80_CYLNA</name>
<accession>A0AA36DM80</accession>
<comment type="caution">
    <text evidence="2">The sequence shown here is derived from an EMBL/GenBank/DDBJ whole genome shotgun (WGS) entry which is preliminary data.</text>
</comment>
<feature type="non-terminal residue" evidence="2">
    <location>
        <position position="1"/>
    </location>
</feature>
<dbReference type="Proteomes" id="UP001176961">
    <property type="component" value="Unassembled WGS sequence"/>
</dbReference>
<sequence>MRIPRKLLSNHSPSLIRPRGPTFPPTPLYQRHGATPALERHWHGTGTSYSRLAEVTARISIGMRRFS</sequence>